<sequence>GTSATAVLGGDRLVFATSRDGVPRLRPSPLTQSLFVVLSEALQCAEAAQWQLYWR</sequence>
<feature type="non-terminal residue" evidence="1">
    <location>
        <position position="1"/>
    </location>
</feature>
<comment type="caution">
    <text evidence="1">The sequence shown here is derived from an EMBL/GenBank/DDBJ whole genome shotgun (WGS) entry which is preliminary data.</text>
</comment>
<accession>A0ACB9XRH9</accession>
<keyword evidence="2" id="KW-1185">Reference proteome</keyword>
<protein>
    <submittedName>
        <fullName evidence="1">Uncharacterized protein</fullName>
    </submittedName>
</protein>
<evidence type="ECO:0000313" key="1">
    <source>
        <dbReference type="EMBL" id="KAI4829295.1"/>
    </source>
</evidence>
<dbReference type="Proteomes" id="UP001057452">
    <property type="component" value="Chromosome 4"/>
</dbReference>
<evidence type="ECO:0000313" key="2">
    <source>
        <dbReference type="Proteomes" id="UP001057452"/>
    </source>
</evidence>
<proteinExistence type="predicted"/>
<reference evidence="1" key="1">
    <citation type="submission" date="2022-05" db="EMBL/GenBank/DDBJ databases">
        <title>Chromosome-level genome of Chaenocephalus aceratus.</title>
        <authorList>
            <person name="Park H."/>
        </authorList>
    </citation>
    <scope>NUCLEOTIDE SEQUENCE</scope>
    <source>
        <strain evidence="1">KU_202001</strain>
    </source>
</reference>
<gene>
    <name evidence="1" type="ORF">KUCAC02_023345</name>
</gene>
<organism evidence="1 2">
    <name type="scientific">Chaenocephalus aceratus</name>
    <name type="common">Blackfin icefish</name>
    <name type="synonym">Chaenichthys aceratus</name>
    <dbReference type="NCBI Taxonomy" id="36190"/>
    <lineage>
        <taxon>Eukaryota</taxon>
        <taxon>Metazoa</taxon>
        <taxon>Chordata</taxon>
        <taxon>Craniata</taxon>
        <taxon>Vertebrata</taxon>
        <taxon>Euteleostomi</taxon>
        <taxon>Actinopterygii</taxon>
        <taxon>Neopterygii</taxon>
        <taxon>Teleostei</taxon>
        <taxon>Neoteleostei</taxon>
        <taxon>Acanthomorphata</taxon>
        <taxon>Eupercaria</taxon>
        <taxon>Perciformes</taxon>
        <taxon>Notothenioidei</taxon>
        <taxon>Channichthyidae</taxon>
        <taxon>Chaenocephalus</taxon>
    </lineage>
</organism>
<feature type="non-terminal residue" evidence="1">
    <location>
        <position position="55"/>
    </location>
</feature>
<name>A0ACB9XRH9_CHAAC</name>
<dbReference type="EMBL" id="CM043788">
    <property type="protein sequence ID" value="KAI4829295.1"/>
    <property type="molecule type" value="Genomic_DNA"/>
</dbReference>